<evidence type="ECO:0000313" key="3">
    <source>
        <dbReference type="Proteomes" id="UP000036947"/>
    </source>
</evidence>
<sequence length="346" mass="36853">MNESTAKPVPDYFDRAHSGAIDKEVSKVMSQMIIPTKHSGVPAAPSFFLEAKSSKGGADVALRQACLDGAYGARAMHALQSYGETDSAYDGNACTYISTYHNGTLKLYAHHVRAPATSGERPEYDMTQIDTWGMTGNLDTLRRGATAFRNARDLAKRHRNSFIQAANARASRVTSAAQDNVGETNEEEDPDPTAWQYAHDVLQQQIGDTCDDNSQGGTETNAASPCLDIEDNSRNPSQGSTVLDRDNLSMSFASSFTSGCSAGAIRSKPRLAAETGTPPAGLDVSRKNKDYFLDPEGMMPRTVGGLGGVNLALPLATCQFGPGVLSGRVARGGKEKSQETAYSPAT</sequence>
<dbReference type="EMBL" id="LFRF01000007">
    <property type="protein sequence ID" value="KND91877.1"/>
    <property type="molecule type" value="Genomic_DNA"/>
</dbReference>
<gene>
    <name evidence="2" type="ORF">TOPH_03330</name>
</gene>
<feature type="compositionally biased region" description="Polar residues" evidence="1">
    <location>
        <begin position="207"/>
        <end position="223"/>
    </location>
</feature>
<evidence type="ECO:0000313" key="2">
    <source>
        <dbReference type="EMBL" id="KND91877.1"/>
    </source>
</evidence>
<reference evidence="2 3" key="1">
    <citation type="journal article" date="2015" name="BMC Genomics">
        <title>The genome of the truffle-parasite Tolypocladium ophioglossoides and the evolution of antifungal peptaibiotics.</title>
        <authorList>
            <person name="Quandt C.A."/>
            <person name="Bushley K.E."/>
            <person name="Spatafora J.W."/>
        </authorList>
    </citation>
    <scope>NUCLEOTIDE SEQUENCE [LARGE SCALE GENOMIC DNA]</scope>
    <source>
        <strain evidence="2 3">CBS 100239</strain>
    </source>
</reference>
<feature type="compositionally biased region" description="Polar residues" evidence="1">
    <location>
        <begin position="172"/>
        <end position="183"/>
    </location>
</feature>
<accession>A0A0L0NCJ0</accession>
<dbReference type="Proteomes" id="UP000036947">
    <property type="component" value="Unassembled WGS sequence"/>
</dbReference>
<organism evidence="2 3">
    <name type="scientific">Tolypocladium ophioglossoides (strain CBS 100239)</name>
    <name type="common">Snaketongue truffleclub</name>
    <name type="synonym">Elaphocordyceps ophioglossoides</name>
    <dbReference type="NCBI Taxonomy" id="1163406"/>
    <lineage>
        <taxon>Eukaryota</taxon>
        <taxon>Fungi</taxon>
        <taxon>Dikarya</taxon>
        <taxon>Ascomycota</taxon>
        <taxon>Pezizomycotina</taxon>
        <taxon>Sordariomycetes</taxon>
        <taxon>Hypocreomycetidae</taxon>
        <taxon>Hypocreales</taxon>
        <taxon>Ophiocordycipitaceae</taxon>
        <taxon>Tolypocladium</taxon>
    </lineage>
</organism>
<name>A0A0L0NCJ0_TOLOC</name>
<protein>
    <submittedName>
        <fullName evidence="2">Uncharacterized protein</fullName>
    </submittedName>
</protein>
<proteinExistence type="predicted"/>
<evidence type="ECO:0000256" key="1">
    <source>
        <dbReference type="SAM" id="MobiDB-lite"/>
    </source>
</evidence>
<feature type="region of interest" description="Disordered" evidence="1">
    <location>
        <begin position="170"/>
        <end position="192"/>
    </location>
</feature>
<dbReference type="OrthoDB" id="5336565at2759"/>
<keyword evidence="3" id="KW-1185">Reference proteome</keyword>
<feature type="region of interest" description="Disordered" evidence="1">
    <location>
        <begin position="207"/>
        <end position="239"/>
    </location>
</feature>
<dbReference type="AlphaFoldDB" id="A0A0L0NCJ0"/>
<dbReference type="STRING" id="1163406.A0A0L0NCJ0"/>
<comment type="caution">
    <text evidence="2">The sequence shown here is derived from an EMBL/GenBank/DDBJ whole genome shotgun (WGS) entry which is preliminary data.</text>
</comment>